<dbReference type="Gene3D" id="1.10.8.590">
    <property type="match status" value="1"/>
</dbReference>
<dbReference type="Gene3D" id="3.40.1280.10">
    <property type="match status" value="1"/>
</dbReference>
<dbReference type="AlphaFoldDB" id="A0A2W5WJ32"/>
<evidence type="ECO:0000256" key="1">
    <source>
        <dbReference type="ARBA" id="ARBA00007228"/>
    </source>
</evidence>
<dbReference type="PIRSF" id="PIRSF004808">
    <property type="entry name" value="LasT"/>
    <property type="match status" value="1"/>
</dbReference>
<comment type="similarity">
    <text evidence="1">Belongs to the class IV-like SAM-binding methyltransferase superfamily. RNA methyltransferase TrmH family.</text>
</comment>
<comment type="caution">
    <text evidence="6">The sequence shown here is derived from an EMBL/GenBank/DDBJ whole genome shotgun (WGS) entry which is preliminary data.</text>
</comment>
<dbReference type="InterPro" id="IPR029026">
    <property type="entry name" value="tRNA_m1G_MTases_N"/>
</dbReference>
<proteinExistence type="inferred from homology"/>
<evidence type="ECO:0000259" key="5">
    <source>
        <dbReference type="Pfam" id="PF00588"/>
    </source>
</evidence>
<dbReference type="InterPro" id="IPR004384">
    <property type="entry name" value="RNA_MeTrfase_TrmJ/LasT"/>
</dbReference>
<dbReference type="InterPro" id="IPR029028">
    <property type="entry name" value="Alpha/beta_knot_MTases"/>
</dbReference>
<evidence type="ECO:0000256" key="4">
    <source>
        <dbReference type="ARBA" id="ARBA00022691"/>
    </source>
</evidence>
<reference evidence="6 7" key="1">
    <citation type="submission" date="2017-08" db="EMBL/GenBank/DDBJ databases">
        <title>Infants hospitalized years apart are colonized by the same room-sourced microbial strains.</title>
        <authorList>
            <person name="Brooks B."/>
            <person name="Olm M.R."/>
            <person name="Firek B.A."/>
            <person name="Baker R."/>
            <person name="Thomas B.C."/>
            <person name="Morowitz M.J."/>
            <person name="Banfield J.F."/>
        </authorList>
    </citation>
    <scope>NUCLEOTIDE SEQUENCE [LARGE SCALE GENOMIC DNA]</scope>
    <source>
        <strain evidence="6">S2_003_000_R2_4</strain>
    </source>
</reference>
<accession>A0A2W5WJ32</accession>
<gene>
    <name evidence="6" type="ORF">DI526_12445</name>
</gene>
<keyword evidence="2 6" id="KW-0489">Methyltransferase</keyword>
<sequence length="268" mass="29762">MTDENPSASARPAPPCVILNEPQLAENIGSVARVMANFGLYDLRLVRPRDGWPQERAWASASGASWPLDDAKVFDSLEAAIADLKLVYATTARPRETRLPVYTPRESAAHLAEEVAQGRQVGLLFGGERAGLETHDIALCQAIVSIPIDERFRSLNLAQAVSINAYEWKMTQDDRPWKKFELNVEEPADQAAMLGLYEHLEDELEKAGFYHPPEKKPSMVRNLRVPLARARLTDQEVRTFRGVITALSKGRGRVLAKLAEKAAKKPTP</sequence>
<dbReference type="SUPFAM" id="SSF75217">
    <property type="entry name" value="alpha/beta knot"/>
    <property type="match status" value="1"/>
</dbReference>
<dbReference type="PANTHER" id="PTHR42786:SF7">
    <property type="entry name" value="TRNA_RRNA METHYLTRANSFERASE SPOU TYPE DOMAIN-CONTAINING PROTEIN"/>
    <property type="match status" value="1"/>
</dbReference>
<dbReference type="Proteomes" id="UP000249393">
    <property type="component" value="Unassembled WGS sequence"/>
</dbReference>
<dbReference type="GO" id="GO:0008173">
    <property type="term" value="F:RNA methyltransferase activity"/>
    <property type="evidence" value="ECO:0007669"/>
    <property type="project" value="InterPro"/>
</dbReference>
<dbReference type="CDD" id="cd18093">
    <property type="entry name" value="SpoU-like_TrmJ"/>
    <property type="match status" value="1"/>
</dbReference>
<dbReference type="EMBL" id="QFQZ01000036">
    <property type="protein sequence ID" value="PZR33818.1"/>
    <property type="molecule type" value="Genomic_DNA"/>
</dbReference>
<protein>
    <submittedName>
        <fullName evidence="6">rRNA methyltransferase</fullName>
    </submittedName>
</protein>
<dbReference type="Pfam" id="PF00588">
    <property type="entry name" value="SpoU_methylase"/>
    <property type="match status" value="1"/>
</dbReference>
<feature type="domain" description="tRNA/rRNA methyltransferase SpoU type" evidence="5">
    <location>
        <begin position="16"/>
        <end position="166"/>
    </location>
</feature>
<organism evidence="6 7">
    <name type="scientific">Caulobacter segnis</name>
    <dbReference type="NCBI Taxonomy" id="88688"/>
    <lineage>
        <taxon>Bacteria</taxon>
        <taxon>Pseudomonadati</taxon>
        <taxon>Pseudomonadota</taxon>
        <taxon>Alphaproteobacteria</taxon>
        <taxon>Caulobacterales</taxon>
        <taxon>Caulobacteraceae</taxon>
        <taxon>Caulobacter</taxon>
    </lineage>
</organism>
<keyword evidence="4" id="KW-0949">S-adenosyl-L-methionine</keyword>
<dbReference type="RefSeq" id="WP_304278295.1">
    <property type="nucleotide sequence ID" value="NZ_QFQZ01000036.1"/>
</dbReference>
<evidence type="ECO:0000256" key="2">
    <source>
        <dbReference type="ARBA" id="ARBA00022603"/>
    </source>
</evidence>
<evidence type="ECO:0000256" key="3">
    <source>
        <dbReference type="ARBA" id="ARBA00022679"/>
    </source>
</evidence>
<evidence type="ECO:0000313" key="6">
    <source>
        <dbReference type="EMBL" id="PZR33818.1"/>
    </source>
</evidence>
<dbReference type="GO" id="GO:0003723">
    <property type="term" value="F:RNA binding"/>
    <property type="evidence" value="ECO:0007669"/>
    <property type="project" value="InterPro"/>
</dbReference>
<dbReference type="GO" id="GO:0005829">
    <property type="term" value="C:cytosol"/>
    <property type="evidence" value="ECO:0007669"/>
    <property type="project" value="TreeGrafter"/>
</dbReference>
<dbReference type="PANTHER" id="PTHR42786">
    <property type="entry name" value="TRNA/RRNA METHYLTRANSFERASE"/>
    <property type="match status" value="1"/>
</dbReference>
<name>A0A2W5WJ32_9CAUL</name>
<keyword evidence="3 6" id="KW-0808">Transferase</keyword>
<dbReference type="GO" id="GO:0002128">
    <property type="term" value="P:tRNA nucleoside ribose methylation"/>
    <property type="evidence" value="ECO:0007669"/>
    <property type="project" value="TreeGrafter"/>
</dbReference>
<dbReference type="InterPro" id="IPR001537">
    <property type="entry name" value="SpoU_MeTrfase"/>
</dbReference>
<evidence type="ECO:0000313" key="7">
    <source>
        <dbReference type="Proteomes" id="UP000249393"/>
    </source>
</evidence>